<dbReference type="AlphaFoldDB" id="W6N4P7"/>
<comment type="caution">
    <text evidence="1">The sequence shown here is derived from an EMBL/GenBank/DDBJ whole genome shotgun (WGS) entry which is preliminary data.</text>
</comment>
<dbReference type="InterPro" id="IPR024523">
    <property type="entry name" value="DUF3793"/>
</dbReference>
<dbReference type="Pfam" id="PF12672">
    <property type="entry name" value="DUF3793"/>
    <property type="match status" value="1"/>
</dbReference>
<protein>
    <submittedName>
        <fullName evidence="1">No significant homology</fullName>
    </submittedName>
</protein>
<sequence length="208" mass="24329">MTSIITEKYMNKIKNMNDAEYLFGIISYGIAPTLSGNKPSSIITFGKNNANLNILWERYKYIFLEKYNLNFFELKKNQNSITILFYYSDKLKSAIYSDKHMKFLNKFGYSEKFDLYKNLSILKERFKDACPHEVGVFLGFPLDDVICFMEKPSKRCLMCGYWKVYNDLNLAREIFANYDKARYNVAKNVIQGVTPSMLIDILEDAAYV</sequence>
<dbReference type="EMBL" id="CBXI010000024">
    <property type="protein sequence ID" value="CDL91533.1"/>
    <property type="molecule type" value="Genomic_DNA"/>
</dbReference>
<organism evidence="1 2">
    <name type="scientific">Clostridium tyrobutyricum DIVETGP</name>
    <dbReference type="NCBI Taxonomy" id="1408889"/>
    <lineage>
        <taxon>Bacteria</taxon>
        <taxon>Bacillati</taxon>
        <taxon>Bacillota</taxon>
        <taxon>Clostridia</taxon>
        <taxon>Eubacteriales</taxon>
        <taxon>Clostridiaceae</taxon>
        <taxon>Clostridium</taxon>
    </lineage>
</organism>
<keyword evidence="2" id="KW-1185">Reference proteome</keyword>
<reference evidence="1 2" key="1">
    <citation type="journal article" date="2015" name="Genome Announc.">
        <title>Draft Genome Sequence of Clostridium tyrobutyricum Strain DIVETGP, Isolated from Cow's Milk for Grana Padano Production.</title>
        <authorList>
            <person name="Soggiu A."/>
            <person name="Piras C."/>
            <person name="Gaiarsa S."/>
            <person name="Sassera D."/>
            <person name="Roncada P."/>
            <person name="Bendixen E."/>
            <person name="Brasca M."/>
            <person name="Bonizzi L."/>
        </authorList>
    </citation>
    <scope>NUCLEOTIDE SEQUENCE [LARGE SCALE GENOMIC DNA]</scope>
    <source>
        <strain evidence="1 2">DIVETGP</strain>
    </source>
</reference>
<dbReference type="Proteomes" id="UP000019482">
    <property type="component" value="Unassembled WGS sequence"/>
</dbReference>
<dbReference type="OrthoDB" id="5393676at2"/>
<gene>
    <name evidence="1" type="ORF">CTDIVETGP_1603</name>
</gene>
<name>W6N4P7_CLOTY</name>
<evidence type="ECO:0000313" key="2">
    <source>
        <dbReference type="Proteomes" id="UP000019482"/>
    </source>
</evidence>
<accession>W6N4P7</accession>
<evidence type="ECO:0000313" key="1">
    <source>
        <dbReference type="EMBL" id="CDL91533.1"/>
    </source>
</evidence>
<dbReference type="RefSeq" id="WP_017752754.1">
    <property type="nucleotide sequence ID" value="NZ_CBXI010000024.1"/>
</dbReference>
<dbReference type="GeneID" id="29419572"/>
<proteinExistence type="predicted"/>